<evidence type="ECO:0000256" key="4">
    <source>
        <dbReference type="HAMAP-Rule" id="MF_01970"/>
    </source>
</evidence>
<dbReference type="EMBL" id="BAAATZ010000012">
    <property type="protein sequence ID" value="GAA2727066.1"/>
    <property type="molecule type" value="Genomic_DNA"/>
</dbReference>
<dbReference type="InterPro" id="IPR015422">
    <property type="entry name" value="PyrdxlP-dep_Trfase_small"/>
</dbReference>
<comment type="similarity">
    <text evidence="7">Belongs to the DegT/DnrJ/EryC1 family.</text>
</comment>
<comment type="caution">
    <text evidence="8">The sequence shown here is derived from an EMBL/GenBank/DDBJ whole genome shotgun (WGS) entry which is preliminary data.</text>
</comment>
<sequence>MIDHFLAEARALDAADPLAGFRDDFVISDPGTVYLDGNSLGRLPKATRERLREAVDTWGTDLIDGWHAWLPVGREAGDVLAGIVGAGPGEVVLSDSTSVNLYKLAVAALDARPGRDVIVTDDDNFPTDRYILEGVAEARGLEVRRVRADIDEGLRVEDVEAALDDRVALVCLSHVAYRSGALADLPAVTAAAHRHGALVLWDLCHSAGAVEVGLTAAGADLAVGCTYKYLNAGPGAPAFLYVRRDLQDVLVQPIRGWFGQADQFAMGPSYQPPPTIDRFLVGTPPMLSGLAALEGARLTARAGIGPIAAKSRTLTGYALRLADAWLTPLGFRVATPRDPARRGSHLSLHHPAAWQLCQALKADRVVPDHRPPERLRLGFAPLYTTHTDIHTGLARLRDIAAADRHLAYPATPRGLT</sequence>
<comment type="similarity">
    <text evidence="4 6">Belongs to the kynureninase family.</text>
</comment>
<proteinExistence type="inferred from homology"/>
<feature type="binding site" evidence="4">
    <location>
        <position position="283"/>
    </location>
    <ligand>
        <name>pyridoxal 5'-phosphate</name>
        <dbReference type="ChEBI" id="CHEBI:597326"/>
    </ligand>
</feature>
<dbReference type="NCBIfam" id="TIGR01814">
    <property type="entry name" value="kynureninase"/>
    <property type="match status" value="1"/>
</dbReference>
<keyword evidence="9" id="KW-1185">Reference proteome</keyword>
<comment type="pathway">
    <text evidence="4 6">Amino-acid degradation; L-kynurenine degradation; L-alanine and anthranilate from L-kynurenine: step 1/1.</text>
</comment>
<evidence type="ECO:0000256" key="1">
    <source>
        <dbReference type="ARBA" id="ARBA00022642"/>
    </source>
</evidence>
<feature type="binding site" evidence="4">
    <location>
        <position position="227"/>
    </location>
    <ligand>
        <name>pyridoxal 5'-phosphate</name>
        <dbReference type="ChEBI" id="CHEBI:597326"/>
    </ligand>
</feature>
<dbReference type="PANTHER" id="PTHR14084:SF0">
    <property type="entry name" value="KYNURENINASE"/>
    <property type="match status" value="1"/>
</dbReference>
<dbReference type="InterPro" id="IPR015421">
    <property type="entry name" value="PyrdxlP-dep_Trfase_major"/>
</dbReference>
<organism evidence="8 9">
    <name type="scientific">Actinocorallia aurantiaca</name>
    <dbReference type="NCBI Taxonomy" id="46204"/>
    <lineage>
        <taxon>Bacteria</taxon>
        <taxon>Bacillati</taxon>
        <taxon>Actinomycetota</taxon>
        <taxon>Actinomycetes</taxon>
        <taxon>Streptosporangiales</taxon>
        <taxon>Thermomonosporaceae</taxon>
        <taxon>Actinocorallia</taxon>
    </lineage>
</organism>
<dbReference type="RefSeq" id="WP_344451169.1">
    <property type="nucleotide sequence ID" value="NZ_BAAATZ010000012.1"/>
</dbReference>
<feature type="binding site" evidence="4">
    <location>
        <position position="257"/>
    </location>
    <ligand>
        <name>pyridoxal 5'-phosphate</name>
        <dbReference type="ChEBI" id="CHEBI:597326"/>
    </ligand>
</feature>
<evidence type="ECO:0000256" key="6">
    <source>
        <dbReference type="PIRNR" id="PIRNR038800"/>
    </source>
</evidence>
<gene>
    <name evidence="4" type="primary">kynU</name>
    <name evidence="8" type="ORF">GCM10010439_31920</name>
</gene>
<protein>
    <recommendedName>
        <fullName evidence="4 5">Kynureninase</fullName>
        <ecNumber evidence="4 5">3.7.1.3</ecNumber>
    </recommendedName>
    <alternativeName>
        <fullName evidence="4">L-kynurenine hydrolase</fullName>
    </alternativeName>
</protein>
<dbReference type="PIRSF" id="PIRSF038800">
    <property type="entry name" value="KYNU"/>
    <property type="match status" value="1"/>
</dbReference>
<evidence type="ECO:0000256" key="2">
    <source>
        <dbReference type="ARBA" id="ARBA00022801"/>
    </source>
</evidence>
<keyword evidence="3 4" id="KW-0663">Pyridoxal phosphate</keyword>
<name>A0ABP6GSQ3_9ACTN</name>
<dbReference type="GO" id="GO:0008483">
    <property type="term" value="F:transaminase activity"/>
    <property type="evidence" value="ECO:0007669"/>
    <property type="project" value="UniProtKB-KW"/>
</dbReference>
<dbReference type="Pfam" id="PF22580">
    <property type="entry name" value="KYNU_C"/>
    <property type="match status" value="1"/>
</dbReference>
<keyword evidence="8" id="KW-0808">Transferase</keyword>
<comment type="pathway">
    <text evidence="4 6">Cofactor biosynthesis; NAD(+) biosynthesis; quinolinate from L-kynurenine: step 2/3.</text>
</comment>
<feature type="binding site" evidence="4">
    <location>
        <position position="97"/>
    </location>
    <ligand>
        <name>pyridoxal 5'-phosphate</name>
        <dbReference type="ChEBI" id="CHEBI:597326"/>
    </ligand>
</feature>
<dbReference type="Pfam" id="PF01041">
    <property type="entry name" value="DegT_DnrJ_EryC1"/>
    <property type="match status" value="1"/>
</dbReference>
<evidence type="ECO:0000313" key="8">
    <source>
        <dbReference type="EMBL" id="GAA2727066.1"/>
    </source>
</evidence>
<comment type="catalytic activity">
    <reaction evidence="6">
        <text>3-hydroxy-L-kynurenine + H2O = 3-hydroxyanthranilate + L-alanine + H(+)</text>
        <dbReference type="Rhea" id="RHEA:25143"/>
        <dbReference type="ChEBI" id="CHEBI:15377"/>
        <dbReference type="ChEBI" id="CHEBI:15378"/>
        <dbReference type="ChEBI" id="CHEBI:36559"/>
        <dbReference type="ChEBI" id="CHEBI:57972"/>
        <dbReference type="ChEBI" id="CHEBI:58125"/>
        <dbReference type="EC" id="3.7.1.3"/>
    </reaction>
</comment>
<dbReference type="InterPro" id="IPR000653">
    <property type="entry name" value="DegT/StrS_aminotransferase"/>
</dbReference>
<feature type="modified residue" description="N6-(pyridoxal phosphate)lysine" evidence="4">
    <location>
        <position position="228"/>
    </location>
</feature>
<accession>A0ABP6GSQ3</accession>
<feature type="binding site" evidence="4">
    <location>
        <position position="205"/>
    </location>
    <ligand>
        <name>pyridoxal 5'-phosphate</name>
        <dbReference type="ChEBI" id="CHEBI:597326"/>
    </ligand>
</feature>
<dbReference type="PANTHER" id="PTHR14084">
    <property type="entry name" value="KYNURENINASE"/>
    <property type="match status" value="1"/>
</dbReference>
<feature type="binding site" evidence="4">
    <location>
        <begin position="125"/>
        <end position="128"/>
    </location>
    <ligand>
        <name>pyridoxal 5'-phosphate</name>
        <dbReference type="ChEBI" id="CHEBI:597326"/>
    </ligand>
</feature>
<comment type="caution">
    <text evidence="4">Lacks conserved residue(s) required for the propagation of feature annotation.</text>
</comment>
<dbReference type="Proteomes" id="UP001501842">
    <property type="component" value="Unassembled WGS sequence"/>
</dbReference>
<comment type="function">
    <text evidence="4 6">Catalyzes the cleavage of L-kynurenine (L-Kyn) and L-3-hydroxykynurenine (L-3OHKyn) into anthranilic acid (AA) and 3-hydroxyanthranilic acid (3-OHAA), respectively.</text>
</comment>
<dbReference type="InterPro" id="IPR010111">
    <property type="entry name" value="Kynureninase"/>
</dbReference>
<dbReference type="Gene3D" id="3.40.640.10">
    <property type="entry name" value="Type I PLP-dependent aspartate aminotransferase-like (Major domain)"/>
    <property type="match status" value="1"/>
</dbReference>
<evidence type="ECO:0000313" key="9">
    <source>
        <dbReference type="Proteomes" id="UP001501842"/>
    </source>
</evidence>
<comment type="catalytic activity">
    <reaction evidence="4 6">
        <text>L-kynurenine + H2O = anthranilate + L-alanine + H(+)</text>
        <dbReference type="Rhea" id="RHEA:16813"/>
        <dbReference type="ChEBI" id="CHEBI:15377"/>
        <dbReference type="ChEBI" id="CHEBI:15378"/>
        <dbReference type="ChEBI" id="CHEBI:16567"/>
        <dbReference type="ChEBI" id="CHEBI:57959"/>
        <dbReference type="ChEBI" id="CHEBI:57972"/>
        <dbReference type="EC" id="3.7.1.3"/>
    </reaction>
</comment>
<dbReference type="Gene3D" id="3.90.1150.10">
    <property type="entry name" value="Aspartate Aminotransferase, domain 1"/>
    <property type="match status" value="1"/>
</dbReference>
<comment type="subunit">
    <text evidence="4 6">Homodimer.</text>
</comment>
<dbReference type="HAMAP" id="MF_01970">
    <property type="entry name" value="Kynureninase"/>
    <property type="match status" value="1"/>
</dbReference>
<evidence type="ECO:0000256" key="5">
    <source>
        <dbReference type="NCBIfam" id="TIGR01814"/>
    </source>
</evidence>
<keyword evidence="2 4" id="KW-0378">Hydrolase</keyword>
<comment type="cofactor">
    <cofactor evidence="4 6">
        <name>pyridoxal 5'-phosphate</name>
        <dbReference type="ChEBI" id="CHEBI:597326"/>
    </cofactor>
</comment>
<evidence type="ECO:0000256" key="7">
    <source>
        <dbReference type="RuleBase" id="RU004508"/>
    </source>
</evidence>
<reference evidence="9" key="1">
    <citation type="journal article" date="2019" name="Int. J. Syst. Evol. Microbiol.">
        <title>The Global Catalogue of Microorganisms (GCM) 10K type strain sequencing project: providing services to taxonomists for standard genome sequencing and annotation.</title>
        <authorList>
            <consortium name="The Broad Institute Genomics Platform"/>
            <consortium name="The Broad Institute Genome Sequencing Center for Infectious Disease"/>
            <person name="Wu L."/>
            <person name="Ma J."/>
        </authorList>
    </citation>
    <scope>NUCLEOTIDE SEQUENCE [LARGE SCALE GENOMIC DNA]</scope>
    <source>
        <strain evidence="9">JCM 8201</strain>
    </source>
</reference>
<feature type="binding site" evidence="4">
    <location>
        <position position="202"/>
    </location>
    <ligand>
        <name>pyridoxal 5'-phosphate</name>
        <dbReference type="ChEBI" id="CHEBI:597326"/>
    </ligand>
</feature>
<keyword evidence="1 4" id="KW-0662">Pyridine nucleotide biosynthesis</keyword>
<evidence type="ECO:0000256" key="3">
    <source>
        <dbReference type="ARBA" id="ARBA00022898"/>
    </source>
</evidence>
<feature type="binding site" evidence="4">
    <location>
        <position position="98"/>
    </location>
    <ligand>
        <name>pyridoxal 5'-phosphate</name>
        <dbReference type="ChEBI" id="CHEBI:597326"/>
    </ligand>
</feature>
<dbReference type="InterPro" id="IPR015424">
    <property type="entry name" value="PyrdxlP-dep_Trfase"/>
</dbReference>
<dbReference type="SUPFAM" id="SSF53383">
    <property type="entry name" value="PLP-dependent transferases"/>
    <property type="match status" value="1"/>
</dbReference>
<dbReference type="EC" id="3.7.1.3" evidence="4 5"/>
<keyword evidence="8" id="KW-0032">Aminotransferase</keyword>